<dbReference type="RefSeq" id="WP_217751599.1">
    <property type="nucleotide sequence ID" value="NZ_JAHOEJ010000055.1"/>
</dbReference>
<organism evidence="1 2">
    <name type="scientific">Catenibacterium mitsuokai</name>
    <dbReference type="NCBI Taxonomy" id="100886"/>
    <lineage>
        <taxon>Bacteria</taxon>
        <taxon>Bacillati</taxon>
        <taxon>Bacillota</taxon>
        <taxon>Erysipelotrichia</taxon>
        <taxon>Erysipelotrichales</taxon>
        <taxon>Coprobacillaceae</taxon>
        <taxon>Catenibacterium</taxon>
    </lineage>
</organism>
<comment type="caution">
    <text evidence="1">The sequence shown here is derived from an EMBL/GenBank/DDBJ whole genome shotgun (WGS) entry which is preliminary data.</text>
</comment>
<dbReference type="EMBL" id="JAHOEL010000028">
    <property type="protein sequence ID" value="MBV3392759.1"/>
    <property type="molecule type" value="Genomic_DNA"/>
</dbReference>
<evidence type="ECO:0000313" key="1">
    <source>
        <dbReference type="EMBL" id="MBV3392759.1"/>
    </source>
</evidence>
<gene>
    <name evidence="1" type="ORF">KSW06_05750</name>
</gene>
<name>A0ABS6NFQ8_9FIRM</name>
<protein>
    <submittedName>
        <fullName evidence="1">Uncharacterized protein</fullName>
    </submittedName>
</protein>
<keyword evidence="2" id="KW-1185">Reference proteome</keyword>
<proteinExistence type="predicted"/>
<evidence type="ECO:0000313" key="2">
    <source>
        <dbReference type="Proteomes" id="UP001197492"/>
    </source>
</evidence>
<dbReference type="Proteomes" id="UP001197492">
    <property type="component" value="Unassembled WGS sequence"/>
</dbReference>
<accession>A0ABS6NFQ8</accession>
<sequence>MIMISEENAEKCYERLVINNDYDAFWNKVYVCIDKNTYNKYLEEYA</sequence>
<reference evidence="1 2" key="1">
    <citation type="submission" date="2021-06" db="EMBL/GenBank/DDBJ databases">
        <title>Collection of gut derived symbiotic bacterial strains cultured from healthy donors.</title>
        <authorList>
            <person name="Lin H."/>
            <person name="Littmann E."/>
            <person name="Pamer E.G."/>
        </authorList>
    </citation>
    <scope>NUCLEOTIDE SEQUENCE [LARGE SCALE GENOMIC DNA]</scope>
    <source>
        <strain evidence="1 2">MSK.21.70</strain>
    </source>
</reference>